<dbReference type="SUPFAM" id="SSF56219">
    <property type="entry name" value="DNase I-like"/>
    <property type="match status" value="1"/>
</dbReference>
<dbReference type="InterPro" id="IPR036691">
    <property type="entry name" value="Endo/exonu/phosph_ase_sf"/>
</dbReference>
<dbReference type="GO" id="GO:0046872">
    <property type="term" value="F:metal ion binding"/>
    <property type="evidence" value="ECO:0007669"/>
    <property type="project" value="UniProtKB-KW"/>
</dbReference>
<dbReference type="RefSeq" id="WP_129182191.1">
    <property type="nucleotide sequence ID" value="NZ_JAGIOG010000001.1"/>
</dbReference>
<proteinExistence type="predicted"/>
<gene>
    <name evidence="12" type="ORF">ESP62_010080</name>
</gene>
<dbReference type="InterPro" id="IPR036116">
    <property type="entry name" value="FN3_sf"/>
</dbReference>
<dbReference type="SUPFAM" id="SSF49265">
    <property type="entry name" value="Fibronectin type III"/>
    <property type="match status" value="1"/>
</dbReference>
<feature type="domain" description="Fibronectin type-III" evidence="11">
    <location>
        <begin position="52"/>
        <end position="144"/>
    </location>
</feature>
<keyword evidence="3" id="KW-0540">Nuclease</keyword>
<dbReference type="Gene3D" id="2.60.40.10">
    <property type="entry name" value="Immunoglobulins"/>
    <property type="match status" value="1"/>
</dbReference>
<reference evidence="12" key="1">
    <citation type="submission" date="2019-09" db="EMBL/GenBank/DDBJ databases">
        <authorList>
            <person name="Li J."/>
        </authorList>
    </citation>
    <scope>NUCLEOTIDE SEQUENCE [LARGE SCALE GENOMIC DNA]</scope>
    <source>
        <strain evidence="12">NRBC 14897</strain>
    </source>
</reference>
<dbReference type="Gene3D" id="3.60.10.10">
    <property type="entry name" value="Endonuclease/exonuclease/phosphatase"/>
    <property type="match status" value="1"/>
</dbReference>
<keyword evidence="9" id="KW-0326">Glycosidase</keyword>
<keyword evidence="10" id="KW-0119">Carbohydrate metabolism</keyword>
<evidence type="ECO:0000259" key="11">
    <source>
        <dbReference type="PROSITE" id="PS50853"/>
    </source>
</evidence>
<dbReference type="GO" id="GO:0016798">
    <property type="term" value="F:hydrolase activity, acting on glycosyl bonds"/>
    <property type="evidence" value="ECO:0007669"/>
    <property type="project" value="UniProtKB-KW"/>
</dbReference>
<dbReference type="EMBL" id="SDPP02000002">
    <property type="protein sequence ID" value="KAA1378675.1"/>
    <property type="molecule type" value="Genomic_DNA"/>
</dbReference>
<evidence type="ECO:0000256" key="6">
    <source>
        <dbReference type="ARBA" id="ARBA00022801"/>
    </source>
</evidence>
<dbReference type="InterPro" id="IPR013783">
    <property type="entry name" value="Ig-like_fold"/>
</dbReference>
<dbReference type="CDD" id="cd00063">
    <property type="entry name" value="FN3"/>
    <property type="match status" value="1"/>
</dbReference>
<dbReference type="OrthoDB" id="4013874at2"/>
<dbReference type="InterPro" id="IPR051547">
    <property type="entry name" value="TDP2-like"/>
</dbReference>
<evidence type="ECO:0000313" key="13">
    <source>
        <dbReference type="Proteomes" id="UP001515100"/>
    </source>
</evidence>
<organism evidence="12 13">
    <name type="scientific">Aeromicrobium fastidiosum</name>
    <dbReference type="NCBI Taxonomy" id="52699"/>
    <lineage>
        <taxon>Bacteria</taxon>
        <taxon>Bacillati</taxon>
        <taxon>Actinomycetota</taxon>
        <taxon>Actinomycetes</taxon>
        <taxon>Propionibacteriales</taxon>
        <taxon>Nocardioidaceae</taxon>
        <taxon>Aeromicrobium</taxon>
    </lineage>
</organism>
<keyword evidence="4" id="KW-0479">Metal-binding</keyword>
<keyword evidence="6" id="KW-0378">Hydrolase</keyword>
<dbReference type="PANTHER" id="PTHR15822">
    <property type="entry name" value="TRAF AND TNF RECEPTOR-ASSOCIATED PROTEIN"/>
    <property type="match status" value="1"/>
</dbReference>
<evidence type="ECO:0000256" key="4">
    <source>
        <dbReference type="ARBA" id="ARBA00022723"/>
    </source>
</evidence>
<comment type="cofactor">
    <cofactor evidence="1">
        <name>Mn(2+)</name>
        <dbReference type="ChEBI" id="CHEBI:29035"/>
    </cofactor>
</comment>
<evidence type="ECO:0000256" key="9">
    <source>
        <dbReference type="ARBA" id="ARBA00023295"/>
    </source>
</evidence>
<evidence type="ECO:0000256" key="7">
    <source>
        <dbReference type="ARBA" id="ARBA00022842"/>
    </source>
</evidence>
<evidence type="ECO:0000256" key="1">
    <source>
        <dbReference type="ARBA" id="ARBA00001936"/>
    </source>
</evidence>
<keyword evidence="7" id="KW-0460">Magnesium</keyword>
<comment type="cofactor">
    <cofactor evidence="2">
        <name>Mg(2+)</name>
        <dbReference type="ChEBI" id="CHEBI:18420"/>
    </cofactor>
</comment>
<dbReference type="GO" id="GO:0004518">
    <property type="term" value="F:nuclease activity"/>
    <property type="evidence" value="ECO:0007669"/>
    <property type="project" value="UniProtKB-KW"/>
</dbReference>
<evidence type="ECO:0000256" key="2">
    <source>
        <dbReference type="ARBA" id="ARBA00001946"/>
    </source>
</evidence>
<dbReference type="InterPro" id="IPR003961">
    <property type="entry name" value="FN3_dom"/>
</dbReference>
<name>A0A641AR04_9ACTN</name>
<keyword evidence="8" id="KW-0234">DNA repair</keyword>
<protein>
    <recommendedName>
        <fullName evidence="11">Fibronectin type-III domain-containing protein</fullName>
    </recommendedName>
</protein>
<dbReference type="InterPro" id="IPR005135">
    <property type="entry name" value="Endo/exonuclease/phosphatase"/>
</dbReference>
<evidence type="ECO:0000256" key="5">
    <source>
        <dbReference type="ARBA" id="ARBA00022763"/>
    </source>
</evidence>
<dbReference type="SMART" id="SM00060">
    <property type="entry name" value="FN3"/>
    <property type="match status" value="1"/>
</dbReference>
<comment type="caution">
    <text evidence="12">The sequence shown here is derived from an EMBL/GenBank/DDBJ whole genome shotgun (WGS) entry which is preliminary data.</text>
</comment>
<dbReference type="PROSITE" id="PS50853">
    <property type="entry name" value="FN3"/>
    <property type="match status" value="1"/>
</dbReference>
<evidence type="ECO:0000256" key="8">
    <source>
        <dbReference type="ARBA" id="ARBA00023204"/>
    </source>
</evidence>
<dbReference type="GO" id="GO:0006281">
    <property type="term" value="P:DNA repair"/>
    <property type="evidence" value="ECO:0007669"/>
    <property type="project" value="UniProtKB-KW"/>
</dbReference>
<sequence length="405" mass="43417">MAGMSGVTDHERGIDLVSTVLFMRLTSKLVVLAVIGAAATASLPASAVASGAVGVPWVVAASPTSMTLDWPAAGEAGRYRVVHGRTPSEVRRATQAQRTRPATSRLAVTGLRPGTEYCFQVARANRSGRSGVYCHSTPSVVPAAGATPVTVVTFNICGHVCEGWAGRRPAVVRRILDSGADVVALQETTRRGRDTKLLGALRRQGYRLAHDTQNEMVLYRMATVSPAGRVASIQLPWGTVVPGPATTAGWTTFELLGTGKRFTVVSTHFTAGRSLAADRQRKREAARLLALMPGTRAEGPVLYSGDFNSSRARRGDGVGRVFRRAGYVDAYQQSVSHTKAWVSSSNGFAARPRRELRYGDHIDRILVPASLGVSGWEVVAPLRRGKNVRPLASDHHPVRATIWLP</sequence>
<keyword evidence="13" id="KW-1185">Reference proteome</keyword>
<keyword evidence="5" id="KW-0227">DNA damage</keyword>
<evidence type="ECO:0000256" key="10">
    <source>
        <dbReference type="ARBA" id="ARBA00023326"/>
    </source>
</evidence>
<dbReference type="AlphaFoldDB" id="A0A641AR04"/>
<evidence type="ECO:0000313" key="12">
    <source>
        <dbReference type="EMBL" id="KAA1378675.1"/>
    </source>
</evidence>
<dbReference type="Pfam" id="PF03372">
    <property type="entry name" value="Exo_endo_phos"/>
    <property type="match status" value="1"/>
</dbReference>
<keyword evidence="10" id="KW-0624">Polysaccharide degradation</keyword>
<accession>A0A641AR04</accession>
<dbReference type="Pfam" id="PF00041">
    <property type="entry name" value="fn3"/>
    <property type="match status" value="1"/>
</dbReference>
<evidence type="ECO:0000256" key="3">
    <source>
        <dbReference type="ARBA" id="ARBA00022722"/>
    </source>
</evidence>
<dbReference type="GO" id="GO:0000272">
    <property type="term" value="P:polysaccharide catabolic process"/>
    <property type="evidence" value="ECO:0007669"/>
    <property type="project" value="UniProtKB-KW"/>
</dbReference>
<dbReference type="Proteomes" id="UP001515100">
    <property type="component" value="Unassembled WGS sequence"/>
</dbReference>
<dbReference type="PANTHER" id="PTHR15822:SF4">
    <property type="entry name" value="TYROSYL-DNA PHOSPHODIESTERASE 2"/>
    <property type="match status" value="1"/>
</dbReference>